<evidence type="ECO:0000259" key="1">
    <source>
        <dbReference type="PROSITE" id="PS51704"/>
    </source>
</evidence>
<dbReference type="AlphaFoldDB" id="A0A2H0KAD2"/>
<dbReference type="InterPro" id="IPR017946">
    <property type="entry name" value="PLC-like_Pdiesterase_TIM-brl"/>
</dbReference>
<dbReference type="InterPro" id="IPR030395">
    <property type="entry name" value="GP_PDE_dom"/>
</dbReference>
<sequence length="231" mass="25720">MLLYTHSMTKIVGHRGVAGYAPENTLRSFEMAIEFGCDRAELDVHLSKDGEVIVIHDDDVARITGGVGKVADMTLAKLKELRCPEYQEIPTLQEVIDLTKGKISLQIELKAKGTPEAVNRLLLKNGIEGDVVLISFDVELLREMKKLNPRLQVGFLFDHIPETLWGLVSEIPLEFIGPRSIAVTKELVEEAHSRGLLVYAYHVDTKELGEKLITLGVDEIGTDFPKLFITS</sequence>
<dbReference type="GO" id="GO:0006629">
    <property type="term" value="P:lipid metabolic process"/>
    <property type="evidence" value="ECO:0007669"/>
    <property type="project" value="InterPro"/>
</dbReference>
<evidence type="ECO:0000313" key="3">
    <source>
        <dbReference type="Proteomes" id="UP000229342"/>
    </source>
</evidence>
<dbReference type="EMBL" id="PCVG01000075">
    <property type="protein sequence ID" value="PIQ68177.1"/>
    <property type="molecule type" value="Genomic_DNA"/>
</dbReference>
<dbReference type="Gene3D" id="3.20.20.190">
    <property type="entry name" value="Phosphatidylinositol (PI) phosphodiesterase"/>
    <property type="match status" value="1"/>
</dbReference>
<reference evidence="2 3" key="1">
    <citation type="submission" date="2017-09" db="EMBL/GenBank/DDBJ databases">
        <title>Depth-based differentiation of microbial function through sediment-hosted aquifers and enrichment of novel symbionts in the deep terrestrial subsurface.</title>
        <authorList>
            <person name="Probst A.J."/>
            <person name="Ladd B."/>
            <person name="Jarett J.K."/>
            <person name="Geller-Mcgrath D.E."/>
            <person name="Sieber C.M."/>
            <person name="Emerson J.B."/>
            <person name="Anantharaman K."/>
            <person name="Thomas B.C."/>
            <person name="Malmstrom R."/>
            <person name="Stieglmeier M."/>
            <person name="Klingl A."/>
            <person name="Woyke T."/>
            <person name="Ryan C.M."/>
            <person name="Banfield J.F."/>
        </authorList>
    </citation>
    <scope>NUCLEOTIDE SEQUENCE [LARGE SCALE GENOMIC DNA]</scope>
    <source>
        <strain evidence="2">CG11_big_fil_rev_8_21_14_0_20_46_11</strain>
    </source>
</reference>
<dbReference type="GO" id="GO:0008081">
    <property type="term" value="F:phosphoric diester hydrolase activity"/>
    <property type="evidence" value="ECO:0007669"/>
    <property type="project" value="InterPro"/>
</dbReference>
<name>A0A2H0KAD2_9BACT</name>
<comment type="caution">
    <text evidence="2">The sequence shown here is derived from an EMBL/GenBank/DDBJ whole genome shotgun (WGS) entry which is preliminary data.</text>
</comment>
<feature type="domain" description="GP-PDE" evidence="1">
    <location>
        <begin position="9"/>
        <end position="231"/>
    </location>
</feature>
<dbReference type="PROSITE" id="PS51704">
    <property type="entry name" value="GP_PDE"/>
    <property type="match status" value="1"/>
</dbReference>
<dbReference type="Pfam" id="PF03009">
    <property type="entry name" value="GDPD"/>
    <property type="match status" value="1"/>
</dbReference>
<dbReference type="Proteomes" id="UP000229342">
    <property type="component" value="Unassembled WGS sequence"/>
</dbReference>
<organism evidence="2 3">
    <name type="scientific">Candidatus Taylorbacteria bacterium CG11_big_fil_rev_8_21_14_0_20_46_11</name>
    <dbReference type="NCBI Taxonomy" id="1975025"/>
    <lineage>
        <taxon>Bacteria</taxon>
        <taxon>Candidatus Tayloriibacteriota</taxon>
    </lineage>
</organism>
<dbReference type="SUPFAM" id="SSF51695">
    <property type="entry name" value="PLC-like phosphodiesterases"/>
    <property type="match status" value="1"/>
</dbReference>
<protein>
    <recommendedName>
        <fullName evidence="1">GP-PDE domain-containing protein</fullName>
    </recommendedName>
</protein>
<accession>A0A2H0KAD2</accession>
<gene>
    <name evidence="2" type="ORF">COV91_05475</name>
</gene>
<dbReference type="PANTHER" id="PTHR46211:SF14">
    <property type="entry name" value="GLYCEROPHOSPHODIESTER PHOSPHODIESTERASE"/>
    <property type="match status" value="1"/>
</dbReference>
<evidence type="ECO:0000313" key="2">
    <source>
        <dbReference type="EMBL" id="PIQ68177.1"/>
    </source>
</evidence>
<proteinExistence type="predicted"/>
<dbReference type="PANTHER" id="PTHR46211">
    <property type="entry name" value="GLYCEROPHOSPHORYL DIESTER PHOSPHODIESTERASE"/>
    <property type="match status" value="1"/>
</dbReference>